<dbReference type="Proteomes" id="UP000299102">
    <property type="component" value="Unassembled WGS sequence"/>
</dbReference>
<sequence length="89" mass="10135">MWRRVAMRKRLCDSLLTRGCVSSTGIPATSSRRIFHINNEYTINRGLNSCYNRVGRIVRASDEYAGRANAAQMRAGRGLTRMNHFAKLM</sequence>
<dbReference type="EMBL" id="BGZK01001827">
    <property type="protein sequence ID" value="GBP86978.1"/>
    <property type="molecule type" value="Genomic_DNA"/>
</dbReference>
<dbReference type="AlphaFoldDB" id="A0A4C1ZGQ5"/>
<proteinExistence type="predicted"/>
<accession>A0A4C1ZGQ5</accession>
<name>A0A4C1ZGQ5_EUMVA</name>
<reference evidence="1 2" key="1">
    <citation type="journal article" date="2019" name="Commun. Biol.">
        <title>The bagworm genome reveals a unique fibroin gene that provides high tensile strength.</title>
        <authorList>
            <person name="Kono N."/>
            <person name="Nakamura H."/>
            <person name="Ohtoshi R."/>
            <person name="Tomita M."/>
            <person name="Numata K."/>
            <person name="Arakawa K."/>
        </authorList>
    </citation>
    <scope>NUCLEOTIDE SEQUENCE [LARGE SCALE GENOMIC DNA]</scope>
</reference>
<protein>
    <submittedName>
        <fullName evidence="1">Uncharacterized protein</fullName>
    </submittedName>
</protein>
<evidence type="ECO:0000313" key="2">
    <source>
        <dbReference type="Proteomes" id="UP000299102"/>
    </source>
</evidence>
<keyword evidence="2" id="KW-1185">Reference proteome</keyword>
<evidence type="ECO:0000313" key="1">
    <source>
        <dbReference type="EMBL" id="GBP86978.1"/>
    </source>
</evidence>
<organism evidence="1 2">
    <name type="scientific">Eumeta variegata</name>
    <name type="common">Bagworm moth</name>
    <name type="synonym">Eumeta japonica</name>
    <dbReference type="NCBI Taxonomy" id="151549"/>
    <lineage>
        <taxon>Eukaryota</taxon>
        <taxon>Metazoa</taxon>
        <taxon>Ecdysozoa</taxon>
        <taxon>Arthropoda</taxon>
        <taxon>Hexapoda</taxon>
        <taxon>Insecta</taxon>
        <taxon>Pterygota</taxon>
        <taxon>Neoptera</taxon>
        <taxon>Endopterygota</taxon>
        <taxon>Lepidoptera</taxon>
        <taxon>Glossata</taxon>
        <taxon>Ditrysia</taxon>
        <taxon>Tineoidea</taxon>
        <taxon>Psychidae</taxon>
        <taxon>Oiketicinae</taxon>
        <taxon>Eumeta</taxon>
    </lineage>
</organism>
<gene>
    <name evidence="1" type="ORF">EVAR_64107_1</name>
</gene>
<comment type="caution">
    <text evidence="1">The sequence shown here is derived from an EMBL/GenBank/DDBJ whole genome shotgun (WGS) entry which is preliminary data.</text>
</comment>